<feature type="compositionally biased region" description="Low complexity" evidence="1">
    <location>
        <begin position="1"/>
        <end position="10"/>
    </location>
</feature>
<feature type="compositionally biased region" description="Polar residues" evidence="1">
    <location>
        <begin position="72"/>
        <end position="96"/>
    </location>
</feature>
<proteinExistence type="predicted"/>
<organism evidence="3 4">
    <name type="scientific">Dendrothele bispora (strain CBS 962.96)</name>
    <dbReference type="NCBI Taxonomy" id="1314807"/>
    <lineage>
        <taxon>Eukaryota</taxon>
        <taxon>Fungi</taxon>
        <taxon>Dikarya</taxon>
        <taxon>Basidiomycota</taxon>
        <taxon>Agaricomycotina</taxon>
        <taxon>Agaricomycetes</taxon>
        <taxon>Agaricomycetidae</taxon>
        <taxon>Agaricales</taxon>
        <taxon>Agaricales incertae sedis</taxon>
        <taxon>Dendrothele</taxon>
    </lineage>
</organism>
<dbReference type="GO" id="GO:0000981">
    <property type="term" value="F:DNA-binding transcription factor activity, RNA polymerase II-specific"/>
    <property type="evidence" value="ECO:0007669"/>
    <property type="project" value="InterPro"/>
</dbReference>
<dbReference type="OrthoDB" id="39175at2759"/>
<feature type="region of interest" description="Disordered" evidence="1">
    <location>
        <begin position="1"/>
        <end position="23"/>
    </location>
</feature>
<keyword evidence="4" id="KW-1185">Reference proteome</keyword>
<dbReference type="InterPro" id="IPR001138">
    <property type="entry name" value="Zn2Cys6_DnaBD"/>
</dbReference>
<evidence type="ECO:0000256" key="1">
    <source>
        <dbReference type="SAM" id="MobiDB-lite"/>
    </source>
</evidence>
<evidence type="ECO:0000313" key="4">
    <source>
        <dbReference type="Proteomes" id="UP000297245"/>
    </source>
</evidence>
<dbReference type="SMART" id="SM00066">
    <property type="entry name" value="GAL4"/>
    <property type="match status" value="1"/>
</dbReference>
<evidence type="ECO:0000313" key="3">
    <source>
        <dbReference type="EMBL" id="THV04699.1"/>
    </source>
</evidence>
<dbReference type="Pfam" id="PF00172">
    <property type="entry name" value="Zn_clus"/>
    <property type="match status" value="1"/>
</dbReference>
<dbReference type="EMBL" id="ML179053">
    <property type="protein sequence ID" value="THV04699.1"/>
    <property type="molecule type" value="Genomic_DNA"/>
</dbReference>
<dbReference type="CDD" id="cd00067">
    <property type="entry name" value="GAL4"/>
    <property type="match status" value="1"/>
</dbReference>
<sequence length="257" mass="28933">MSSHQNSSSSTKKAGNHHHTRNPMACTNCRARKIKCESNRQYPDRPCQRCTNRKLRCEYVAISHPPPPTPKEQASPNSNVSSFNTRQPHTQAPSAQPLSPPLRYSPLSYTSTNSRSPRTDSGHISRTQSPYPLSIVSPRFSYASRETSSPAFYDTYYSAGTNYDPSTAHMSATPRVSDVNLDVRINPTNPRNADFTMSEAMQHPGQIFGQNYVDWSNIPLQDSLTQEHLYYSTGECHCFGMQCTCGRRRTSTYWPSL</sequence>
<reference evidence="3 4" key="1">
    <citation type="journal article" date="2019" name="Nat. Ecol. Evol.">
        <title>Megaphylogeny resolves global patterns of mushroom evolution.</title>
        <authorList>
            <person name="Varga T."/>
            <person name="Krizsan K."/>
            <person name="Foldi C."/>
            <person name="Dima B."/>
            <person name="Sanchez-Garcia M."/>
            <person name="Sanchez-Ramirez S."/>
            <person name="Szollosi G.J."/>
            <person name="Szarkandi J.G."/>
            <person name="Papp V."/>
            <person name="Albert L."/>
            <person name="Andreopoulos W."/>
            <person name="Angelini C."/>
            <person name="Antonin V."/>
            <person name="Barry K.W."/>
            <person name="Bougher N.L."/>
            <person name="Buchanan P."/>
            <person name="Buyck B."/>
            <person name="Bense V."/>
            <person name="Catcheside P."/>
            <person name="Chovatia M."/>
            <person name="Cooper J."/>
            <person name="Damon W."/>
            <person name="Desjardin D."/>
            <person name="Finy P."/>
            <person name="Geml J."/>
            <person name="Haridas S."/>
            <person name="Hughes K."/>
            <person name="Justo A."/>
            <person name="Karasinski D."/>
            <person name="Kautmanova I."/>
            <person name="Kiss B."/>
            <person name="Kocsube S."/>
            <person name="Kotiranta H."/>
            <person name="LaButti K.M."/>
            <person name="Lechner B.E."/>
            <person name="Liimatainen K."/>
            <person name="Lipzen A."/>
            <person name="Lukacs Z."/>
            <person name="Mihaltcheva S."/>
            <person name="Morgado L.N."/>
            <person name="Niskanen T."/>
            <person name="Noordeloos M.E."/>
            <person name="Ohm R.A."/>
            <person name="Ortiz-Santana B."/>
            <person name="Ovrebo C."/>
            <person name="Racz N."/>
            <person name="Riley R."/>
            <person name="Savchenko A."/>
            <person name="Shiryaev A."/>
            <person name="Soop K."/>
            <person name="Spirin V."/>
            <person name="Szebenyi C."/>
            <person name="Tomsovsky M."/>
            <person name="Tulloss R.E."/>
            <person name="Uehling J."/>
            <person name="Grigoriev I.V."/>
            <person name="Vagvolgyi C."/>
            <person name="Papp T."/>
            <person name="Martin F.M."/>
            <person name="Miettinen O."/>
            <person name="Hibbett D.S."/>
            <person name="Nagy L.G."/>
        </authorList>
    </citation>
    <scope>NUCLEOTIDE SEQUENCE [LARGE SCALE GENOMIC DNA]</scope>
    <source>
        <strain evidence="3 4">CBS 962.96</strain>
    </source>
</reference>
<feature type="domain" description="Zn(2)-C6 fungal-type" evidence="2">
    <location>
        <begin position="25"/>
        <end position="59"/>
    </location>
</feature>
<name>A0A4S8MQ41_DENBC</name>
<protein>
    <recommendedName>
        <fullName evidence="2">Zn(2)-C6 fungal-type domain-containing protein</fullName>
    </recommendedName>
</protein>
<feature type="region of interest" description="Disordered" evidence="1">
    <location>
        <begin position="61"/>
        <end position="130"/>
    </location>
</feature>
<accession>A0A4S8MQ41</accession>
<feature type="compositionally biased region" description="Low complexity" evidence="1">
    <location>
        <begin position="101"/>
        <end position="111"/>
    </location>
</feature>
<dbReference type="Gene3D" id="4.10.240.10">
    <property type="entry name" value="Zn(2)-C6 fungal-type DNA-binding domain"/>
    <property type="match status" value="1"/>
</dbReference>
<evidence type="ECO:0000259" key="2">
    <source>
        <dbReference type="PROSITE" id="PS50048"/>
    </source>
</evidence>
<dbReference type="InterPro" id="IPR036864">
    <property type="entry name" value="Zn2-C6_fun-type_DNA-bd_sf"/>
</dbReference>
<dbReference type="PROSITE" id="PS00463">
    <property type="entry name" value="ZN2_CY6_FUNGAL_1"/>
    <property type="match status" value="1"/>
</dbReference>
<dbReference type="Proteomes" id="UP000297245">
    <property type="component" value="Unassembled WGS sequence"/>
</dbReference>
<gene>
    <name evidence="3" type="ORF">K435DRAFT_774265</name>
</gene>
<dbReference type="PROSITE" id="PS50048">
    <property type="entry name" value="ZN2_CY6_FUNGAL_2"/>
    <property type="match status" value="1"/>
</dbReference>
<dbReference type="AlphaFoldDB" id="A0A4S8MQ41"/>
<dbReference type="GO" id="GO:0008270">
    <property type="term" value="F:zinc ion binding"/>
    <property type="evidence" value="ECO:0007669"/>
    <property type="project" value="InterPro"/>
</dbReference>
<dbReference type="SUPFAM" id="SSF57701">
    <property type="entry name" value="Zn2/Cys6 DNA-binding domain"/>
    <property type="match status" value="1"/>
</dbReference>